<dbReference type="GO" id="GO:0080120">
    <property type="term" value="P:CAAX-box protein maturation"/>
    <property type="evidence" value="ECO:0007669"/>
    <property type="project" value="UniProtKB-ARBA"/>
</dbReference>
<feature type="compositionally biased region" description="Basic residues" evidence="1">
    <location>
        <begin position="31"/>
        <end position="40"/>
    </location>
</feature>
<comment type="caution">
    <text evidence="4">The sequence shown here is derived from an EMBL/GenBank/DDBJ whole genome shotgun (WGS) entry which is preliminary data.</text>
</comment>
<organism evidence="4 5">
    <name type="scientific">Astrephomene gubernaculifera</name>
    <dbReference type="NCBI Taxonomy" id="47775"/>
    <lineage>
        <taxon>Eukaryota</taxon>
        <taxon>Viridiplantae</taxon>
        <taxon>Chlorophyta</taxon>
        <taxon>core chlorophytes</taxon>
        <taxon>Chlorophyceae</taxon>
        <taxon>CS clade</taxon>
        <taxon>Chlamydomonadales</taxon>
        <taxon>Astrephomenaceae</taxon>
        <taxon>Astrephomene</taxon>
    </lineage>
</organism>
<feature type="compositionally biased region" description="Low complexity" evidence="1">
    <location>
        <begin position="142"/>
        <end position="184"/>
    </location>
</feature>
<protein>
    <recommendedName>
        <fullName evidence="3">CAAX prenyl protease 2/Lysostaphin resistance protein A-like domain-containing protein</fullName>
    </recommendedName>
</protein>
<sequence length="453" mass="46837">MNASLLQFGAPCRLCHRCLSRRGDKLLAQARKAKKDRKEHKQQQLDAAEASAMRFVLDAEDQTLPQAPPPGSRPSRRPDISPGEIYPVFPPKPGSEPASAPWRWDDDDDSDASSSDAAASSSGAAPSDVPRWNPRTGFMRTAAEVQAEQQEAPAAAHGTEEGTPAAAAGPAARTAPAIAASASSSRDQTAQQRLRGRADPPSSSSRAASNLQTPPLNTSASPAAPTASPPPLPPVSRTAVLTSAVGTGVWMAALALFVRNYAALNAAATMGTDPQAVAALLAWPEEGFRSPAEVGVAVAAAAAVTGSRLALKSVWAELREATERSNRQVLTPLGPASILLVALASGLPEELLFRGALLPATFPDWRGVLLAAALFGALHNSGGRNPAFALWAGAVGALYGAAFLATGNVWVPAAAHVTANAASALLWKAGWEPRLALGQGAAGEERTKQRDGE</sequence>
<dbReference type="AlphaFoldDB" id="A0AAD3DG01"/>
<dbReference type="GO" id="GO:0004175">
    <property type="term" value="F:endopeptidase activity"/>
    <property type="evidence" value="ECO:0007669"/>
    <property type="project" value="UniProtKB-ARBA"/>
</dbReference>
<keyword evidence="5" id="KW-1185">Reference proteome</keyword>
<accession>A0AAD3DG01</accession>
<evidence type="ECO:0000259" key="3">
    <source>
        <dbReference type="Pfam" id="PF02517"/>
    </source>
</evidence>
<feature type="domain" description="CAAX prenyl protease 2/Lysostaphin resistance protein A-like" evidence="3">
    <location>
        <begin position="336"/>
        <end position="421"/>
    </location>
</feature>
<feature type="region of interest" description="Disordered" evidence="1">
    <location>
        <begin position="29"/>
        <end position="231"/>
    </location>
</feature>
<proteinExistence type="predicted"/>
<feature type="compositionally biased region" description="Low complexity" evidence="1">
    <location>
        <begin position="112"/>
        <end position="128"/>
    </location>
</feature>
<dbReference type="InterPro" id="IPR003675">
    <property type="entry name" value="Rce1/LyrA-like_dom"/>
</dbReference>
<evidence type="ECO:0000313" key="5">
    <source>
        <dbReference type="Proteomes" id="UP001054857"/>
    </source>
</evidence>
<feature type="transmembrane region" description="Helical" evidence="2">
    <location>
        <begin position="388"/>
        <end position="411"/>
    </location>
</feature>
<reference evidence="4 5" key="1">
    <citation type="journal article" date="2021" name="Sci. Rep.">
        <title>Genome sequencing of the multicellular alga Astrephomene provides insights into convergent evolution of germ-soma differentiation.</title>
        <authorList>
            <person name="Yamashita S."/>
            <person name="Yamamoto K."/>
            <person name="Matsuzaki R."/>
            <person name="Suzuki S."/>
            <person name="Yamaguchi H."/>
            <person name="Hirooka S."/>
            <person name="Minakuchi Y."/>
            <person name="Miyagishima S."/>
            <person name="Kawachi M."/>
            <person name="Toyoda A."/>
            <person name="Nozaki H."/>
        </authorList>
    </citation>
    <scope>NUCLEOTIDE SEQUENCE [LARGE SCALE GENOMIC DNA]</scope>
    <source>
        <strain evidence="4 5">NIES-4017</strain>
    </source>
</reference>
<dbReference type="Proteomes" id="UP001054857">
    <property type="component" value="Unassembled WGS sequence"/>
</dbReference>
<gene>
    <name evidence="4" type="ORF">Agub_g590</name>
</gene>
<dbReference type="PANTHER" id="PTHR43592:SF7">
    <property type="entry name" value="CAAX AMINO TERMINAL PROTEASE FAMILY PROTEIN"/>
    <property type="match status" value="1"/>
</dbReference>
<evidence type="ECO:0000313" key="4">
    <source>
        <dbReference type="EMBL" id="GFR40052.1"/>
    </source>
</evidence>
<name>A0AAD3DG01_9CHLO</name>
<dbReference type="Pfam" id="PF02517">
    <property type="entry name" value="Rce1-like"/>
    <property type="match status" value="1"/>
</dbReference>
<keyword evidence="2" id="KW-0472">Membrane</keyword>
<evidence type="ECO:0000256" key="2">
    <source>
        <dbReference type="SAM" id="Phobius"/>
    </source>
</evidence>
<feature type="compositionally biased region" description="Low complexity" evidence="1">
    <location>
        <begin position="199"/>
        <end position="226"/>
    </location>
</feature>
<keyword evidence="2" id="KW-1133">Transmembrane helix</keyword>
<dbReference type="PANTHER" id="PTHR43592">
    <property type="entry name" value="CAAX AMINO TERMINAL PROTEASE"/>
    <property type="match status" value="1"/>
</dbReference>
<keyword evidence="2" id="KW-0812">Transmembrane</keyword>
<dbReference type="EMBL" id="BMAR01000001">
    <property type="protein sequence ID" value="GFR40052.1"/>
    <property type="molecule type" value="Genomic_DNA"/>
</dbReference>
<evidence type="ECO:0000256" key="1">
    <source>
        <dbReference type="SAM" id="MobiDB-lite"/>
    </source>
</evidence>